<comment type="caution">
    <text evidence="2">The sequence shown here is derived from an EMBL/GenBank/DDBJ whole genome shotgun (WGS) entry which is preliminary data.</text>
</comment>
<proteinExistence type="predicted"/>
<feature type="compositionally biased region" description="Basic residues" evidence="1">
    <location>
        <begin position="48"/>
        <end position="58"/>
    </location>
</feature>
<organism evidence="2 3">
    <name type="scientific">Pleurodeles waltl</name>
    <name type="common">Iberian ribbed newt</name>
    <dbReference type="NCBI Taxonomy" id="8319"/>
    <lineage>
        <taxon>Eukaryota</taxon>
        <taxon>Metazoa</taxon>
        <taxon>Chordata</taxon>
        <taxon>Craniata</taxon>
        <taxon>Vertebrata</taxon>
        <taxon>Euteleostomi</taxon>
        <taxon>Amphibia</taxon>
        <taxon>Batrachia</taxon>
        <taxon>Caudata</taxon>
        <taxon>Salamandroidea</taxon>
        <taxon>Salamandridae</taxon>
        <taxon>Pleurodelinae</taxon>
        <taxon>Pleurodeles</taxon>
    </lineage>
</organism>
<dbReference type="AlphaFoldDB" id="A0AAV7M5N8"/>
<keyword evidence="3" id="KW-1185">Reference proteome</keyword>
<feature type="compositionally biased region" description="Basic residues" evidence="1">
    <location>
        <begin position="107"/>
        <end position="116"/>
    </location>
</feature>
<feature type="compositionally biased region" description="Low complexity" evidence="1">
    <location>
        <begin position="168"/>
        <end position="178"/>
    </location>
</feature>
<evidence type="ECO:0000313" key="2">
    <source>
        <dbReference type="EMBL" id="KAJ1097203.1"/>
    </source>
</evidence>
<feature type="compositionally biased region" description="Basic and acidic residues" evidence="1">
    <location>
        <begin position="261"/>
        <end position="272"/>
    </location>
</feature>
<reference evidence="2" key="1">
    <citation type="journal article" date="2022" name="bioRxiv">
        <title>Sequencing and chromosome-scale assembly of the giantPleurodeles waltlgenome.</title>
        <authorList>
            <person name="Brown T."/>
            <person name="Elewa A."/>
            <person name="Iarovenko S."/>
            <person name="Subramanian E."/>
            <person name="Araus A.J."/>
            <person name="Petzold A."/>
            <person name="Susuki M."/>
            <person name="Suzuki K.-i.T."/>
            <person name="Hayashi T."/>
            <person name="Toyoda A."/>
            <person name="Oliveira C."/>
            <person name="Osipova E."/>
            <person name="Leigh N.D."/>
            <person name="Simon A."/>
            <person name="Yun M.H."/>
        </authorList>
    </citation>
    <scope>NUCLEOTIDE SEQUENCE</scope>
    <source>
        <strain evidence="2">20211129_DDA</strain>
        <tissue evidence="2">Liver</tissue>
    </source>
</reference>
<feature type="compositionally biased region" description="Basic and acidic residues" evidence="1">
    <location>
        <begin position="300"/>
        <end position="316"/>
    </location>
</feature>
<feature type="region of interest" description="Disordered" evidence="1">
    <location>
        <begin position="1"/>
        <end position="414"/>
    </location>
</feature>
<dbReference type="PROSITE" id="PS51257">
    <property type="entry name" value="PROKAR_LIPOPROTEIN"/>
    <property type="match status" value="1"/>
</dbReference>
<feature type="compositionally biased region" description="Basic and acidic residues" evidence="1">
    <location>
        <begin position="394"/>
        <end position="405"/>
    </location>
</feature>
<dbReference type="EMBL" id="JANPWB010000014">
    <property type="protein sequence ID" value="KAJ1097203.1"/>
    <property type="molecule type" value="Genomic_DNA"/>
</dbReference>
<protein>
    <submittedName>
        <fullName evidence="2">Uncharacterized protein</fullName>
    </submittedName>
</protein>
<accession>A0AAV7M5N8</accession>
<name>A0AAV7M5N8_PLEWA</name>
<evidence type="ECO:0000256" key="1">
    <source>
        <dbReference type="SAM" id="MobiDB-lite"/>
    </source>
</evidence>
<sequence>MWRASPCSSVRGPPRPRTTPGAVHAASACRLLPEGRVPLTQSDAGRRCAQRHRGRPRRRSPEAVPRVGEASLCAAAPPDPKDRNPELLGASVPSGGGTTPGTEPHRTRGRPCRRPWRGVPSGEGKSEPAIAAEDARPGERGGWPLGGRRSRRQVTLGLACSQGGRGRAPGSRRPVHGPSRGRGGPGRWSPRTRAPPGYWGDHAAHRFPAGDRAPLWGPGVRRPECQRRTADRKLPPSGDRPSVLRLGCGASGRPHPRPRTGAKETKSQEVRRGGRGPRQQVNPRPETPGLAVGRGPGRLVDTKRAAALQSEEHRGGDWGAPLPWDSGGAVPGIWRVWGLERPGAPRSHNQRENGGLNSPQGGLRRTPRPPEEERPPRRGATTKRPPLTSGFWYDKFDPGGQRDWRGPIPGRPSG</sequence>
<gene>
    <name evidence="2" type="ORF">NDU88_002328</name>
</gene>
<feature type="compositionally biased region" description="Basic and acidic residues" evidence="1">
    <location>
        <begin position="221"/>
        <end position="234"/>
    </location>
</feature>
<evidence type="ECO:0000313" key="3">
    <source>
        <dbReference type="Proteomes" id="UP001066276"/>
    </source>
</evidence>
<dbReference type="Proteomes" id="UP001066276">
    <property type="component" value="Chromosome 10"/>
</dbReference>